<evidence type="ECO:0000256" key="2">
    <source>
        <dbReference type="ARBA" id="ARBA00023125"/>
    </source>
</evidence>
<dbReference type="SUPFAM" id="SSF53041">
    <property type="entry name" value="Resolvase-like"/>
    <property type="match status" value="1"/>
</dbReference>
<dbReference type="Gene3D" id="3.40.50.1390">
    <property type="entry name" value="Resolvase, N-terminal catalytic domain"/>
    <property type="match status" value="1"/>
</dbReference>
<evidence type="ECO:0000313" key="6">
    <source>
        <dbReference type="EMBL" id="MBX7491228.1"/>
    </source>
</evidence>
<dbReference type="InterPro" id="IPR006119">
    <property type="entry name" value="Resolv_N"/>
</dbReference>
<evidence type="ECO:0000259" key="5">
    <source>
        <dbReference type="PROSITE" id="PS51736"/>
    </source>
</evidence>
<dbReference type="SMART" id="SM00857">
    <property type="entry name" value="Resolvase"/>
    <property type="match status" value="1"/>
</dbReference>
<dbReference type="Proteomes" id="UP000700059">
    <property type="component" value="Unassembled WGS sequence"/>
</dbReference>
<evidence type="ECO:0000256" key="4">
    <source>
        <dbReference type="PROSITE-ProRule" id="PRU10137"/>
    </source>
</evidence>
<dbReference type="CDD" id="cd03768">
    <property type="entry name" value="SR_ResInv"/>
    <property type="match status" value="1"/>
</dbReference>
<keyword evidence="2" id="KW-0238">DNA-binding</keyword>
<dbReference type="PANTHER" id="PTHR30461:SF2">
    <property type="entry name" value="SERINE RECOMBINASE PINE-RELATED"/>
    <property type="match status" value="1"/>
</dbReference>
<evidence type="ECO:0000256" key="1">
    <source>
        <dbReference type="ARBA" id="ARBA00022908"/>
    </source>
</evidence>
<feature type="domain" description="Resolvase/invertase-type recombinase catalytic" evidence="5">
    <location>
        <begin position="1"/>
        <end position="143"/>
    </location>
</feature>
<dbReference type="InterPro" id="IPR006118">
    <property type="entry name" value="Recombinase_CS"/>
</dbReference>
<dbReference type="PROSITE" id="PS51736">
    <property type="entry name" value="RECOMBINASES_3"/>
    <property type="match status" value="1"/>
</dbReference>
<accession>A0ABS7JPD8</accession>
<name>A0ABS7JPD8_9HELI</name>
<dbReference type="PANTHER" id="PTHR30461">
    <property type="entry name" value="DNA-INVERTASE FROM LAMBDOID PROPHAGE"/>
    <property type="match status" value="1"/>
</dbReference>
<keyword evidence="7" id="KW-1185">Reference proteome</keyword>
<dbReference type="EMBL" id="JAIGYQ010000010">
    <property type="protein sequence ID" value="MBX7491228.1"/>
    <property type="molecule type" value="Genomic_DNA"/>
</dbReference>
<comment type="caution">
    <text evidence="6">The sequence shown here is derived from an EMBL/GenBank/DDBJ whole genome shotgun (WGS) entry which is preliminary data.</text>
</comment>
<keyword evidence="3" id="KW-0233">DNA recombination</keyword>
<protein>
    <submittedName>
        <fullName evidence="6">Recombinase family protein</fullName>
    </submittedName>
</protein>
<feature type="active site" description="O-(5'-phospho-DNA)-serine intermediate" evidence="4">
    <location>
        <position position="9"/>
    </location>
</feature>
<dbReference type="Pfam" id="PF00239">
    <property type="entry name" value="Resolvase"/>
    <property type="match status" value="1"/>
</dbReference>
<proteinExistence type="predicted"/>
<gene>
    <name evidence="6" type="ORF">K4G57_07125</name>
</gene>
<dbReference type="InterPro" id="IPR050639">
    <property type="entry name" value="SSR_resolvase"/>
</dbReference>
<sequence>MVVGYVRVSTNHQDLKSQVMEIERYCKENSLLLDKLFKVKTSSSQSQQKRRVSELKAMLKQGDTLIITELSRLGRDMFEVVILILELIKNKVNLVFTKQKELNDLSYVTTKLLLILHAFFAENEKEMIKKRSYAGLLKARENGKILGRPFGTKNSYFDRYEAKIIREIKKGNSLMSIWKKHFKEKSYNSFLYYCKNRKLA</sequence>
<organism evidence="6 7">
    <name type="scientific">Helicobacter turcicus</name>
    <dbReference type="NCBI Taxonomy" id="2867412"/>
    <lineage>
        <taxon>Bacteria</taxon>
        <taxon>Pseudomonadati</taxon>
        <taxon>Campylobacterota</taxon>
        <taxon>Epsilonproteobacteria</taxon>
        <taxon>Campylobacterales</taxon>
        <taxon>Helicobacteraceae</taxon>
        <taxon>Helicobacter</taxon>
    </lineage>
</organism>
<evidence type="ECO:0000313" key="7">
    <source>
        <dbReference type="Proteomes" id="UP000700059"/>
    </source>
</evidence>
<reference evidence="6 7" key="1">
    <citation type="submission" date="2021-08" db="EMBL/GenBank/DDBJ databases">
        <title>Helicobacter spp. isolated from feces of Anatolian Ground Squirrel (Spermophilus xanthoprymnus) in Turkey.</title>
        <authorList>
            <person name="Aydin F."/>
            <person name="Abay S."/>
            <person name="Kayman T."/>
            <person name="Karakaya E."/>
            <person name="Saticioglu I.B."/>
        </authorList>
    </citation>
    <scope>NUCLEOTIDE SEQUENCE [LARGE SCALE GENOMIC DNA]</scope>
    <source>
        <strain evidence="6 7">Faydin-H70</strain>
    </source>
</reference>
<dbReference type="RefSeq" id="WP_221532533.1">
    <property type="nucleotide sequence ID" value="NZ_JAIGYP010000010.1"/>
</dbReference>
<dbReference type="InterPro" id="IPR036162">
    <property type="entry name" value="Resolvase-like_N_sf"/>
</dbReference>
<dbReference type="PROSITE" id="PS00397">
    <property type="entry name" value="RECOMBINASES_1"/>
    <property type="match status" value="1"/>
</dbReference>
<keyword evidence="1" id="KW-0229">DNA integration</keyword>
<evidence type="ECO:0000256" key="3">
    <source>
        <dbReference type="ARBA" id="ARBA00023172"/>
    </source>
</evidence>